<dbReference type="InterPro" id="IPR036396">
    <property type="entry name" value="Cyt_P450_sf"/>
</dbReference>
<dbReference type="PROSITE" id="PS00086">
    <property type="entry name" value="CYTOCHROME_P450"/>
    <property type="match status" value="1"/>
</dbReference>
<keyword evidence="2" id="KW-0408">Iron</keyword>
<evidence type="ECO:0000313" key="3">
    <source>
        <dbReference type="EMBL" id="MBY8879940.1"/>
    </source>
</evidence>
<dbReference type="EMBL" id="JAINZZ010000025">
    <property type="protein sequence ID" value="MBY8879940.1"/>
    <property type="molecule type" value="Genomic_DNA"/>
</dbReference>
<dbReference type="RefSeq" id="WP_222964489.1">
    <property type="nucleotide sequence ID" value="NZ_JAINZZ010000025.1"/>
</dbReference>
<dbReference type="Pfam" id="PF00067">
    <property type="entry name" value="p450"/>
    <property type="match status" value="1"/>
</dbReference>
<evidence type="ECO:0000256" key="1">
    <source>
        <dbReference type="ARBA" id="ARBA00010617"/>
    </source>
</evidence>
<evidence type="ECO:0000256" key="2">
    <source>
        <dbReference type="RuleBase" id="RU000461"/>
    </source>
</evidence>
<name>A0ABS7Q9V3_9ACTN</name>
<evidence type="ECO:0000313" key="4">
    <source>
        <dbReference type="Proteomes" id="UP000778578"/>
    </source>
</evidence>
<sequence length="399" mass="43378">MTERLTRGFVVTDRQPGCPFDPSQRLTHMARQEEPTRVPVYEPRFGEADTVILSRYADVRAALGDTRLQYGHLPLPAGEPRTFMPGFPPDHHGAEHIRLRRMMAAAFAPKRIRTLGPLVDKVLAERLDVMEAAGPGVDLVAAYAVAVPSIVIGELLGVPASMHQDFHSLSAGVVNFASSPAEYFAHLGKFGAYMKDLVAEIRRHPTDGLITELMEGRSGDIGDAEIVGLTSALVVAGHETTAAMIALGALALLERPDQRALLLDESVSTADAVEELLRYLSISGVFPRVANEDITIGEWPVKAGERVLVSLLTANRDPRLVPDGADRLDLTREPVQHMAFGFGTHQCPGQHLARLELQLALPALFHRFPELRLAVPADELTFHGDGANVYGVEGLPVAW</sequence>
<dbReference type="PRINTS" id="PR00359">
    <property type="entry name" value="BP450"/>
</dbReference>
<comment type="similarity">
    <text evidence="1 2">Belongs to the cytochrome P450 family.</text>
</comment>
<dbReference type="InterPro" id="IPR001128">
    <property type="entry name" value="Cyt_P450"/>
</dbReference>
<dbReference type="CDD" id="cd11030">
    <property type="entry name" value="CYP105-like"/>
    <property type="match status" value="1"/>
</dbReference>
<dbReference type="SUPFAM" id="SSF48264">
    <property type="entry name" value="Cytochrome P450"/>
    <property type="match status" value="1"/>
</dbReference>
<organism evidence="3 4">
    <name type="scientific">Actinacidiphila acidipaludis</name>
    <dbReference type="NCBI Taxonomy" id="2873382"/>
    <lineage>
        <taxon>Bacteria</taxon>
        <taxon>Bacillati</taxon>
        <taxon>Actinomycetota</taxon>
        <taxon>Actinomycetes</taxon>
        <taxon>Kitasatosporales</taxon>
        <taxon>Streptomycetaceae</taxon>
        <taxon>Actinacidiphila</taxon>
    </lineage>
</organism>
<keyword evidence="4" id="KW-1185">Reference proteome</keyword>
<dbReference type="InterPro" id="IPR017972">
    <property type="entry name" value="Cyt_P450_CS"/>
</dbReference>
<keyword evidence="2" id="KW-0503">Monooxygenase</keyword>
<keyword evidence="2" id="KW-0479">Metal-binding</keyword>
<keyword evidence="2" id="KW-0349">Heme</keyword>
<gene>
    <name evidence="3" type="ORF">K7862_20220</name>
</gene>
<dbReference type="PRINTS" id="PR00385">
    <property type="entry name" value="P450"/>
</dbReference>
<dbReference type="PANTHER" id="PTHR46696">
    <property type="entry name" value="P450, PUTATIVE (EUROFUNG)-RELATED"/>
    <property type="match status" value="1"/>
</dbReference>
<dbReference type="Proteomes" id="UP000778578">
    <property type="component" value="Unassembled WGS sequence"/>
</dbReference>
<comment type="caution">
    <text evidence="3">The sequence shown here is derived from an EMBL/GenBank/DDBJ whole genome shotgun (WGS) entry which is preliminary data.</text>
</comment>
<dbReference type="Gene3D" id="1.10.630.10">
    <property type="entry name" value="Cytochrome P450"/>
    <property type="match status" value="1"/>
</dbReference>
<protein>
    <submittedName>
        <fullName evidence="3">Cytochrome P450</fullName>
    </submittedName>
</protein>
<dbReference type="InterPro" id="IPR002397">
    <property type="entry name" value="Cyt_P450_B"/>
</dbReference>
<accession>A0ABS7Q9V3</accession>
<proteinExistence type="inferred from homology"/>
<dbReference type="PANTHER" id="PTHR46696:SF6">
    <property type="entry name" value="P450, PUTATIVE (EUROFUNG)-RELATED"/>
    <property type="match status" value="1"/>
</dbReference>
<reference evidence="3 4" key="1">
    <citation type="submission" date="2021-08" db="EMBL/GenBank/DDBJ databases">
        <title>WGS of actinomycetes from Thailand.</title>
        <authorList>
            <person name="Thawai C."/>
        </authorList>
    </citation>
    <scope>NUCLEOTIDE SEQUENCE [LARGE SCALE GENOMIC DNA]</scope>
    <source>
        <strain evidence="3 4">PLK6-54</strain>
    </source>
</reference>
<keyword evidence="2" id="KW-0560">Oxidoreductase</keyword>